<evidence type="ECO:0000256" key="6">
    <source>
        <dbReference type="ARBA" id="ARBA00022777"/>
    </source>
</evidence>
<dbReference type="InterPro" id="IPR036890">
    <property type="entry name" value="HATPase_C_sf"/>
</dbReference>
<keyword evidence="20" id="KW-1185">Reference proteome</keyword>
<evidence type="ECO:0000256" key="5">
    <source>
        <dbReference type="ARBA" id="ARBA00022741"/>
    </source>
</evidence>
<evidence type="ECO:0000256" key="4">
    <source>
        <dbReference type="ARBA" id="ARBA00022679"/>
    </source>
</evidence>
<dbReference type="Pfam" id="PF00512">
    <property type="entry name" value="HisKA"/>
    <property type="match status" value="1"/>
</dbReference>
<dbReference type="SMART" id="SM00086">
    <property type="entry name" value="PAC"/>
    <property type="match status" value="2"/>
</dbReference>
<dbReference type="Proteomes" id="UP000199256">
    <property type="component" value="Unassembled WGS sequence"/>
</dbReference>
<dbReference type="InterPro" id="IPR000700">
    <property type="entry name" value="PAS-assoc_C"/>
</dbReference>
<dbReference type="SMART" id="SM00387">
    <property type="entry name" value="HATPase_c"/>
    <property type="match status" value="1"/>
</dbReference>
<evidence type="ECO:0000256" key="1">
    <source>
        <dbReference type="ARBA" id="ARBA00000085"/>
    </source>
</evidence>
<dbReference type="Gene3D" id="3.30.450.20">
    <property type="entry name" value="PAS domain"/>
    <property type="match status" value="2"/>
</dbReference>
<dbReference type="InterPro" id="IPR035965">
    <property type="entry name" value="PAS-like_dom_sf"/>
</dbReference>
<evidence type="ECO:0000256" key="7">
    <source>
        <dbReference type="ARBA" id="ARBA00022840"/>
    </source>
</evidence>
<dbReference type="SMART" id="SM00091">
    <property type="entry name" value="PAS"/>
    <property type="match status" value="2"/>
</dbReference>
<evidence type="ECO:0000259" key="18">
    <source>
        <dbReference type="PROSITE" id="PS50894"/>
    </source>
</evidence>
<dbReference type="Pfam" id="PF00072">
    <property type="entry name" value="Response_reg"/>
    <property type="match status" value="1"/>
</dbReference>
<evidence type="ECO:0000256" key="2">
    <source>
        <dbReference type="ARBA" id="ARBA00012438"/>
    </source>
</evidence>
<evidence type="ECO:0000313" key="20">
    <source>
        <dbReference type="Proteomes" id="UP000199256"/>
    </source>
</evidence>
<dbReference type="Gene3D" id="3.30.565.10">
    <property type="entry name" value="Histidine kinase-like ATPase, C-terminal domain"/>
    <property type="match status" value="1"/>
</dbReference>
<evidence type="ECO:0000256" key="3">
    <source>
        <dbReference type="ARBA" id="ARBA00022553"/>
    </source>
</evidence>
<dbReference type="InterPro" id="IPR001789">
    <property type="entry name" value="Sig_transdc_resp-reg_receiver"/>
</dbReference>
<evidence type="ECO:0000256" key="10">
    <source>
        <dbReference type="ARBA" id="ARBA00068150"/>
    </source>
</evidence>
<dbReference type="Pfam" id="PF08447">
    <property type="entry name" value="PAS_3"/>
    <property type="match status" value="1"/>
</dbReference>
<dbReference type="GO" id="GO:0000155">
    <property type="term" value="F:phosphorelay sensor kinase activity"/>
    <property type="evidence" value="ECO:0007669"/>
    <property type="project" value="InterPro"/>
</dbReference>
<dbReference type="EMBL" id="FOAA01000001">
    <property type="protein sequence ID" value="SEK22610.1"/>
    <property type="molecule type" value="Genomic_DNA"/>
</dbReference>
<dbReference type="InterPro" id="IPR013655">
    <property type="entry name" value="PAS_fold_3"/>
</dbReference>
<dbReference type="CDD" id="cd00130">
    <property type="entry name" value="PAS"/>
    <property type="match status" value="2"/>
</dbReference>
<dbReference type="SUPFAM" id="SSF55874">
    <property type="entry name" value="ATPase domain of HSP90 chaperone/DNA topoisomerase II/histidine kinase"/>
    <property type="match status" value="1"/>
</dbReference>
<feature type="domain" description="Histidine kinase" evidence="14">
    <location>
        <begin position="286"/>
        <end position="512"/>
    </location>
</feature>
<dbReference type="PROSITE" id="PS50113">
    <property type="entry name" value="PAC"/>
    <property type="match status" value="2"/>
</dbReference>
<dbReference type="STRING" id="1396821.SAMN05444515_101160"/>
<dbReference type="SMART" id="SM00388">
    <property type="entry name" value="HisKA"/>
    <property type="match status" value="1"/>
</dbReference>
<dbReference type="CDD" id="cd17546">
    <property type="entry name" value="REC_hyHK_CKI1_RcsC-like"/>
    <property type="match status" value="1"/>
</dbReference>
<comment type="catalytic activity">
    <reaction evidence="1">
        <text>ATP + protein L-histidine = ADP + protein N-phospho-L-histidine.</text>
        <dbReference type="EC" id="2.7.13.3"/>
    </reaction>
</comment>
<dbReference type="SUPFAM" id="SSF52172">
    <property type="entry name" value="CheY-like"/>
    <property type="match status" value="1"/>
</dbReference>
<dbReference type="NCBIfam" id="TIGR00229">
    <property type="entry name" value="sensory_box"/>
    <property type="match status" value="2"/>
</dbReference>
<evidence type="ECO:0000256" key="12">
    <source>
        <dbReference type="PROSITE-ProRule" id="PRU00169"/>
    </source>
</evidence>
<dbReference type="InterPro" id="IPR036097">
    <property type="entry name" value="HisK_dim/P_sf"/>
</dbReference>
<evidence type="ECO:0000256" key="13">
    <source>
        <dbReference type="SAM" id="Coils"/>
    </source>
</evidence>
<feature type="domain" description="HPt" evidence="18">
    <location>
        <begin position="833"/>
        <end position="926"/>
    </location>
</feature>
<keyword evidence="13" id="KW-0175">Coiled coil</keyword>
<evidence type="ECO:0000259" key="16">
    <source>
        <dbReference type="PROSITE" id="PS50112"/>
    </source>
</evidence>
<dbReference type="PROSITE" id="PS50110">
    <property type="entry name" value="RESPONSE_REGULATORY"/>
    <property type="match status" value="1"/>
</dbReference>
<dbReference type="InterPro" id="IPR036641">
    <property type="entry name" value="HPT_dom_sf"/>
</dbReference>
<evidence type="ECO:0000259" key="17">
    <source>
        <dbReference type="PROSITE" id="PS50113"/>
    </source>
</evidence>
<evidence type="ECO:0000313" key="19">
    <source>
        <dbReference type="EMBL" id="SEK22610.1"/>
    </source>
</evidence>
<evidence type="ECO:0000256" key="8">
    <source>
        <dbReference type="ARBA" id="ARBA00023012"/>
    </source>
</evidence>
<dbReference type="InterPro" id="IPR013656">
    <property type="entry name" value="PAS_4"/>
</dbReference>
<dbReference type="PROSITE" id="PS50894">
    <property type="entry name" value="HPT"/>
    <property type="match status" value="1"/>
</dbReference>
<dbReference type="SUPFAM" id="SSF47226">
    <property type="entry name" value="Histidine-containing phosphotransfer domain, HPT domain"/>
    <property type="match status" value="1"/>
</dbReference>
<feature type="domain" description="PAC" evidence="17">
    <location>
        <begin position="202"/>
        <end position="254"/>
    </location>
</feature>
<dbReference type="FunFam" id="3.30.565.10:FF:000010">
    <property type="entry name" value="Sensor histidine kinase RcsC"/>
    <property type="match status" value="1"/>
</dbReference>
<dbReference type="SUPFAM" id="SSF47384">
    <property type="entry name" value="Homodimeric domain of signal transducing histidine kinase"/>
    <property type="match status" value="1"/>
</dbReference>
<dbReference type="PANTHER" id="PTHR45339:SF5">
    <property type="entry name" value="HISTIDINE KINASE"/>
    <property type="match status" value="1"/>
</dbReference>
<dbReference type="SMART" id="SM00073">
    <property type="entry name" value="HPT"/>
    <property type="match status" value="1"/>
</dbReference>
<dbReference type="InterPro" id="IPR004358">
    <property type="entry name" value="Sig_transdc_His_kin-like_C"/>
</dbReference>
<dbReference type="Gene3D" id="1.20.120.160">
    <property type="entry name" value="HPT domain"/>
    <property type="match status" value="1"/>
</dbReference>
<dbReference type="AlphaFoldDB" id="A0A1H7FEV4"/>
<evidence type="ECO:0000256" key="11">
    <source>
        <dbReference type="PROSITE-ProRule" id="PRU00110"/>
    </source>
</evidence>
<dbReference type="Pfam" id="PF01627">
    <property type="entry name" value="Hpt"/>
    <property type="match status" value="1"/>
</dbReference>
<proteinExistence type="predicted"/>
<gene>
    <name evidence="19" type="ORF">SAMN05444515_101160</name>
</gene>
<dbReference type="EC" id="2.7.13.3" evidence="2"/>
<dbReference type="InterPro" id="IPR008207">
    <property type="entry name" value="Sig_transdc_His_kin_Hpt_dom"/>
</dbReference>
<keyword evidence="7" id="KW-0067">ATP-binding</keyword>
<dbReference type="GO" id="GO:0005886">
    <property type="term" value="C:plasma membrane"/>
    <property type="evidence" value="ECO:0007669"/>
    <property type="project" value="UniProtKB-SubCell"/>
</dbReference>
<sequence length="945" mass="106312">MYKELVENHPQLVTRYTRSGELLFVNQSLAEFVGVEAEQLLGRNWPEMLPEAENSAASKLLAGLSPESPVASFESPIRDRDGCLKWILWTKRAFFSEQGDLEYIQAVGVDITETKELQKALQESRDQFESLVRHIPGITYRCRYDEHWTMMFVTSNILSFTGYSSRDFIWNRIRTYTSVIHEMDRDYVRDVVDTAILNNSVWEVEYRVRHRDGSIVWAYEKGSLVRDVHTGDRYLDGFILDVTARKRAEDTLNEFASILENRNLQLEQAIQEAERANQAKSAFLATMSHEIRTPMNGVIGMLEVLQHDRLDAKQRDMIHTARQSAFNLMRIIDDVLDFSKAEAGHLELESLPVPLVELVEETCVSMAVMAQGQKVDLTLQIDPRVPDYVWSDPVRLRQILYNLLGNAIKFSGQLAGKRGKVEVIVGPMIADDGRTGVEFSIRDNGIGISDDQLSRIFEQFSQADSSTKRRYGGTGLGLSICDRLTRLMQGYINVESRLGWGSEFRVYLPLKSVNEGEASIRVAPLGKLNCVIVAKSGEEPDMIELSLTQAEAQVYREPSLLAGIARCQKNPDWVLVHSLAPASMSTTHGDQDELNEVQISSVTVLPGAGLKVRRHNMELLIAELPIARRETLLRAVAMAAGRIALESPNDHVDKSESQLDIHQPSVNPGSATVARILVAEDDPINQRVIRYQLSLLGYDVDVTSDGIAAFCRWRERCYDMVLSDLHMPDMDGHGLVRAIRQEERQCQLARTPVVFITADVLMAQDWGNWESDIDGYIPKPLTLNELRDTLVSVLACRETVIRAPLKSTVAEATDVNDVKVFDPDVLHAVVGEDPEAVHEFLSLFKHAAKKHLEKVHEGLALEDASALATSAHQLKSAARAIGGMRVSEVCQELETKSRSGDLSEWLELSLRLERETRQLNEVINQFSVHHPSGCVKVFNENTYRR</sequence>
<dbReference type="InterPro" id="IPR003661">
    <property type="entry name" value="HisK_dim/P_dom"/>
</dbReference>
<feature type="coiled-coil region" evidence="13">
    <location>
        <begin position="256"/>
        <end position="286"/>
    </location>
</feature>
<feature type="domain" description="PAC" evidence="17">
    <location>
        <begin position="71"/>
        <end position="123"/>
    </location>
</feature>
<feature type="domain" description="PAS" evidence="16">
    <location>
        <begin position="1"/>
        <end position="44"/>
    </location>
</feature>
<dbReference type="InterPro" id="IPR003594">
    <property type="entry name" value="HATPase_dom"/>
</dbReference>
<dbReference type="GO" id="GO:0005524">
    <property type="term" value="F:ATP binding"/>
    <property type="evidence" value="ECO:0007669"/>
    <property type="project" value="UniProtKB-KW"/>
</dbReference>
<dbReference type="PANTHER" id="PTHR45339">
    <property type="entry name" value="HYBRID SIGNAL TRANSDUCTION HISTIDINE KINASE J"/>
    <property type="match status" value="1"/>
</dbReference>
<dbReference type="FunFam" id="1.10.287.130:FF:000002">
    <property type="entry name" value="Two-component osmosensing histidine kinase"/>
    <property type="match status" value="1"/>
</dbReference>
<feature type="domain" description="PAS" evidence="16">
    <location>
        <begin position="145"/>
        <end position="199"/>
    </location>
</feature>
<feature type="modified residue" description="Phosphohistidine" evidence="11">
    <location>
        <position position="872"/>
    </location>
</feature>
<dbReference type="InterPro" id="IPR001610">
    <property type="entry name" value="PAC"/>
</dbReference>
<dbReference type="PROSITE" id="PS50112">
    <property type="entry name" value="PAS"/>
    <property type="match status" value="2"/>
</dbReference>
<evidence type="ECO:0000256" key="9">
    <source>
        <dbReference type="ARBA" id="ARBA00064003"/>
    </source>
</evidence>
<keyword evidence="8" id="KW-0902">Two-component regulatory system</keyword>
<name>A0A1H7FEV4_9GAMM</name>
<dbReference type="PRINTS" id="PR00344">
    <property type="entry name" value="BCTRLSENSOR"/>
</dbReference>
<dbReference type="SUPFAM" id="SSF55785">
    <property type="entry name" value="PYP-like sensor domain (PAS domain)"/>
    <property type="match status" value="2"/>
</dbReference>
<dbReference type="InterPro" id="IPR005467">
    <property type="entry name" value="His_kinase_dom"/>
</dbReference>
<dbReference type="InterPro" id="IPR000014">
    <property type="entry name" value="PAS"/>
</dbReference>
<keyword evidence="5" id="KW-0547">Nucleotide-binding</keyword>
<dbReference type="Gene3D" id="1.10.287.130">
    <property type="match status" value="1"/>
</dbReference>
<dbReference type="CDD" id="cd16922">
    <property type="entry name" value="HATPase_EvgS-ArcB-TorS-like"/>
    <property type="match status" value="1"/>
</dbReference>
<feature type="modified residue" description="4-aspartylphosphate" evidence="12">
    <location>
        <position position="724"/>
    </location>
</feature>
<reference evidence="20" key="1">
    <citation type="submission" date="2016-10" db="EMBL/GenBank/DDBJ databases">
        <authorList>
            <person name="Varghese N."/>
            <person name="Submissions S."/>
        </authorList>
    </citation>
    <scope>NUCLEOTIDE SEQUENCE [LARGE SCALE GENOMIC DNA]</scope>
    <source>
        <strain evidence="20">DSM 241</strain>
    </source>
</reference>
<evidence type="ECO:0000259" key="14">
    <source>
        <dbReference type="PROSITE" id="PS50109"/>
    </source>
</evidence>
<protein>
    <recommendedName>
        <fullName evidence="10">Sensory/regulatory protein RpfC</fullName>
        <ecNumber evidence="2">2.7.13.3</ecNumber>
    </recommendedName>
</protein>
<dbReference type="CDD" id="cd00082">
    <property type="entry name" value="HisKA"/>
    <property type="match status" value="1"/>
</dbReference>
<dbReference type="PROSITE" id="PS50109">
    <property type="entry name" value="HIS_KIN"/>
    <property type="match status" value="1"/>
</dbReference>
<dbReference type="Pfam" id="PF08448">
    <property type="entry name" value="PAS_4"/>
    <property type="match status" value="1"/>
</dbReference>
<dbReference type="Pfam" id="PF02518">
    <property type="entry name" value="HATPase_c"/>
    <property type="match status" value="1"/>
</dbReference>
<keyword evidence="4" id="KW-0808">Transferase</keyword>
<dbReference type="Gene3D" id="3.40.50.2300">
    <property type="match status" value="1"/>
</dbReference>
<feature type="domain" description="Response regulatory" evidence="15">
    <location>
        <begin position="675"/>
        <end position="794"/>
    </location>
</feature>
<comment type="subunit">
    <text evidence="9">At low DSF concentrations, interacts with RpfF.</text>
</comment>
<dbReference type="InterPro" id="IPR011006">
    <property type="entry name" value="CheY-like_superfamily"/>
</dbReference>
<accession>A0A1H7FEV4</accession>
<keyword evidence="6" id="KW-0418">Kinase</keyword>
<dbReference type="SMART" id="SM00448">
    <property type="entry name" value="REC"/>
    <property type="match status" value="1"/>
</dbReference>
<evidence type="ECO:0000259" key="15">
    <source>
        <dbReference type="PROSITE" id="PS50110"/>
    </source>
</evidence>
<keyword evidence="3 12" id="KW-0597">Phosphoprotein</keyword>
<organism evidence="19 20">
    <name type="scientific">Ectothiorhodospira marina</name>
    <dbReference type="NCBI Taxonomy" id="1396821"/>
    <lineage>
        <taxon>Bacteria</taxon>
        <taxon>Pseudomonadati</taxon>
        <taxon>Pseudomonadota</taxon>
        <taxon>Gammaproteobacteria</taxon>
        <taxon>Chromatiales</taxon>
        <taxon>Ectothiorhodospiraceae</taxon>
        <taxon>Ectothiorhodospira</taxon>
    </lineage>
</organism>